<feature type="compositionally biased region" description="Basic residues" evidence="1">
    <location>
        <begin position="199"/>
        <end position="209"/>
    </location>
</feature>
<keyword evidence="3" id="KW-1185">Reference proteome</keyword>
<feature type="region of interest" description="Disordered" evidence="1">
    <location>
        <begin position="1"/>
        <end position="33"/>
    </location>
</feature>
<feature type="compositionally biased region" description="Polar residues" evidence="1">
    <location>
        <begin position="21"/>
        <end position="33"/>
    </location>
</feature>
<dbReference type="AlphaFoldDB" id="A0A835Q0E5"/>
<dbReference type="PANTHER" id="PTHR36054:SF2">
    <property type="entry name" value="PROTEIN SICKLE"/>
    <property type="match status" value="1"/>
</dbReference>
<dbReference type="OrthoDB" id="2121828at2759"/>
<dbReference type="EMBL" id="JADCNL010000011">
    <property type="protein sequence ID" value="KAG0460799.1"/>
    <property type="molecule type" value="Genomic_DNA"/>
</dbReference>
<evidence type="ECO:0000256" key="1">
    <source>
        <dbReference type="SAM" id="MobiDB-lite"/>
    </source>
</evidence>
<feature type="region of interest" description="Disordered" evidence="1">
    <location>
        <begin position="72"/>
        <end position="92"/>
    </location>
</feature>
<evidence type="ECO:0000313" key="2">
    <source>
        <dbReference type="EMBL" id="KAG0460799.1"/>
    </source>
</evidence>
<proteinExistence type="predicted"/>
<feature type="compositionally biased region" description="Basic and acidic residues" evidence="1">
    <location>
        <begin position="73"/>
        <end position="85"/>
    </location>
</feature>
<feature type="compositionally biased region" description="Basic and acidic residues" evidence="1">
    <location>
        <begin position="1"/>
        <end position="13"/>
    </location>
</feature>
<evidence type="ECO:0000313" key="3">
    <source>
        <dbReference type="Proteomes" id="UP000636800"/>
    </source>
</evidence>
<dbReference type="InterPro" id="IPR039292">
    <property type="entry name" value="SICKLE"/>
</dbReference>
<dbReference type="GO" id="GO:0035196">
    <property type="term" value="P:miRNA processing"/>
    <property type="evidence" value="ECO:0007669"/>
    <property type="project" value="InterPro"/>
</dbReference>
<reference evidence="2 3" key="1">
    <citation type="journal article" date="2020" name="Nat. Food">
        <title>A phased Vanilla planifolia genome enables genetic improvement of flavour and production.</title>
        <authorList>
            <person name="Hasing T."/>
            <person name="Tang H."/>
            <person name="Brym M."/>
            <person name="Khazi F."/>
            <person name="Huang T."/>
            <person name="Chambers A.H."/>
        </authorList>
    </citation>
    <scope>NUCLEOTIDE SEQUENCE [LARGE SCALE GENOMIC DNA]</scope>
    <source>
        <tissue evidence="2">Leaf</tissue>
    </source>
</reference>
<protein>
    <submittedName>
        <fullName evidence="2">Uncharacterized protein</fullName>
    </submittedName>
</protein>
<name>A0A835Q0E5_VANPL</name>
<dbReference type="PANTHER" id="PTHR36054">
    <property type="entry name" value="PROTEIN SICKLE"/>
    <property type="match status" value="1"/>
</dbReference>
<dbReference type="GO" id="GO:0000398">
    <property type="term" value="P:mRNA splicing, via spliceosome"/>
    <property type="evidence" value="ECO:0007669"/>
    <property type="project" value="InterPro"/>
</dbReference>
<sequence>MEEESRKRRERLQAMRMEVSVASTEDSPNSFSMMSMPLSNPLIHPEPVLESPLPQYRFDYYTDPIAAYSIGERNTRGDNSGRGRGDYFSPQAFSTPIRRVSPLSYSAERPIIAGKMEQHMSSTYISHGVQFLTPNQRPTDSQLSASHSGSWRSSIQYRTPTEGNSGIGHSRSPRPWNYTCGSSPDSYGSNVYPSVRGSPHSHSRGRSWRYRGANPSPGGGRRFHNKDSGSGRKELDHLYVKSMVKDPWRKLKPVVGNILVPIRETGPVSWLPKSISAKKAKVAEPIKSKQNLAEYLAMAFEEAARSECKEKD</sequence>
<dbReference type="Proteomes" id="UP000636800">
    <property type="component" value="Chromosome 11"/>
</dbReference>
<organism evidence="2 3">
    <name type="scientific">Vanilla planifolia</name>
    <name type="common">Vanilla</name>
    <dbReference type="NCBI Taxonomy" id="51239"/>
    <lineage>
        <taxon>Eukaryota</taxon>
        <taxon>Viridiplantae</taxon>
        <taxon>Streptophyta</taxon>
        <taxon>Embryophyta</taxon>
        <taxon>Tracheophyta</taxon>
        <taxon>Spermatophyta</taxon>
        <taxon>Magnoliopsida</taxon>
        <taxon>Liliopsida</taxon>
        <taxon>Asparagales</taxon>
        <taxon>Orchidaceae</taxon>
        <taxon>Vanilloideae</taxon>
        <taxon>Vanilleae</taxon>
        <taxon>Vanilla</taxon>
    </lineage>
</organism>
<feature type="compositionally biased region" description="Basic and acidic residues" evidence="1">
    <location>
        <begin position="225"/>
        <end position="234"/>
    </location>
</feature>
<feature type="compositionally biased region" description="Polar residues" evidence="1">
    <location>
        <begin position="134"/>
        <end position="164"/>
    </location>
</feature>
<feature type="region of interest" description="Disordered" evidence="1">
    <location>
        <begin position="194"/>
        <end position="234"/>
    </location>
</feature>
<gene>
    <name evidence="2" type="ORF">HPP92_021096</name>
</gene>
<comment type="caution">
    <text evidence="2">The sequence shown here is derived from an EMBL/GenBank/DDBJ whole genome shotgun (WGS) entry which is preliminary data.</text>
</comment>
<accession>A0A835Q0E5</accession>
<feature type="region of interest" description="Disordered" evidence="1">
    <location>
        <begin position="134"/>
        <end position="175"/>
    </location>
</feature>